<proteinExistence type="predicted"/>
<reference evidence="2" key="1">
    <citation type="journal article" date="2019" name="Int. J. Syst. Evol. Microbiol.">
        <title>The Global Catalogue of Microorganisms (GCM) 10K type strain sequencing project: providing services to taxonomists for standard genome sequencing and annotation.</title>
        <authorList>
            <consortium name="The Broad Institute Genomics Platform"/>
            <consortium name="The Broad Institute Genome Sequencing Center for Infectious Disease"/>
            <person name="Wu L."/>
            <person name="Ma J."/>
        </authorList>
    </citation>
    <scope>NUCLEOTIDE SEQUENCE [LARGE SCALE GENOMIC DNA]</scope>
    <source>
        <strain evidence="2">CCUG 61696</strain>
    </source>
</reference>
<keyword evidence="2" id="KW-1185">Reference proteome</keyword>
<sequence length="367" mass="40121">MRRLLVLGDSHVQYFNHAARLGLFAPYEFESKRVTGSTASGLTNAKSFTAARPAFLGFLSDKPKNATIVLHLGEVDCGILVWVRAGKNGTAVEDEIARSIASYMTFVDELLNDGWSDIIVTSATLPTINDTDHAGEVASVRRRAVTATFVERTWVTHFFNARLEAETRARGLTFVDASPAFLDSDTGVVNTIFRNQNPADHHMDNLQAGPVWAALIDAALGDDEDVEPRRVLVARQPTAIKTGFKHSKRLPANLVRHVPANARIEARICARRGANLALAGVRSDDIALHPWHRIVCADHWEDIGEVAPAIRSPADPAPPHPARWIGKDAWIGLFNAVIDRGRALVPGYARRRGKGAPLSDPPRTHGE</sequence>
<evidence type="ECO:0008006" key="3">
    <source>
        <dbReference type="Google" id="ProtNLM"/>
    </source>
</evidence>
<evidence type="ECO:0000313" key="1">
    <source>
        <dbReference type="EMBL" id="MFD1331762.1"/>
    </source>
</evidence>
<dbReference type="InterPro" id="IPR036514">
    <property type="entry name" value="SGNH_hydro_sf"/>
</dbReference>
<evidence type="ECO:0000313" key="2">
    <source>
        <dbReference type="Proteomes" id="UP001597171"/>
    </source>
</evidence>
<dbReference type="Gene3D" id="3.40.50.1110">
    <property type="entry name" value="SGNH hydrolase"/>
    <property type="match status" value="1"/>
</dbReference>
<dbReference type="RefSeq" id="WP_378774984.1">
    <property type="nucleotide sequence ID" value="NZ_JBHTMX010000040.1"/>
</dbReference>
<accession>A0ABW3Z6D9</accession>
<dbReference type="Proteomes" id="UP001597171">
    <property type="component" value="Unassembled WGS sequence"/>
</dbReference>
<organism evidence="1 2">
    <name type="scientific">Methylopila musalis</name>
    <dbReference type="NCBI Taxonomy" id="1134781"/>
    <lineage>
        <taxon>Bacteria</taxon>
        <taxon>Pseudomonadati</taxon>
        <taxon>Pseudomonadota</taxon>
        <taxon>Alphaproteobacteria</taxon>
        <taxon>Hyphomicrobiales</taxon>
        <taxon>Methylopilaceae</taxon>
        <taxon>Methylopila</taxon>
    </lineage>
</organism>
<name>A0ABW3Z6D9_9HYPH</name>
<gene>
    <name evidence="1" type="ORF">ACFQ4O_07075</name>
</gene>
<protein>
    <recommendedName>
        <fullName evidence="3">SGNH/GDSL hydrolase family protein</fullName>
    </recommendedName>
</protein>
<comment type="caution">
    <text evidence="1">The sequence shown here is derived from an EMBL/GenBank/DDBJ whole genome shotgun (WGS) entry which is preliminary data.</text>
</comment>
<dbReference type="EMBL" id="JBHTMX010000040">
    <property type="protein sequence ID" value="MFD1331762.1"/>
    <property type="molecule type" value="Genomic_DNA"/>
</dbReference>